<evidence type="ECO:0000256" key="9">
    <source>
        <dbReference type="RuleBase" id="RU003435"/>
    </source>
</evidence>
<dbReference type="Pfam" id="PF19310">
    <property type="entry name" value="TOP_N"/>
    <property type="match status" value="1"/>
</dbReference>
<evidence type="ECO:0000256" key="8">
    <source>
        <dbReference type="ARBA" id="ARBA00026100"/>
    </source>
</evidence>
<keyword evidence="3 9" id="KW-0479">Metal-binding</keyword>
<dbReference type="Proteomes" id="UP000537130">
    <property type="component" value="Unassembled WGS sequence"/>
</dbReference>
<dbReference type="Pfam" id="PF01432">
    <property type="entry name" value="Peptidase_M3"/>
    <property type="match status" value="1"/>
</dbReference>
<evidence type="ECO:0000256" key="6">
    <source>
        <dbReference type="ARBA" id="ARBA00023049"/>
    </source>
</evidence>
<dbReference type="FunFam" id="3.40.390.10:FF:000009">
    <property type="entry name" value="Oligopeptidase A"/>
    <property type="match status" value="1"/>
</dbReference>
<evidence type="ECO:0000256" key="1">
    <source>
        <dbReference type="ARBA" id="ARBA00006040"/>
    </source>
</evidence>
<evidence type="ECO:0000256" key="4">
    <source>
        <dbReference type="ARBA" id="ARBA00022801"/>
    </source>
</evidence>
<dbReference type="GO" id="GO:0006508">
    <property type="term" value="P:proteolysis"/>
    <property type="evidence" value="ECO:0007669"/>
    <property type="project" value="UniProtKB-KW"/>
</dbReference>
<dbReference type="EC" id="3.4.24.70" evidence="8"/>
<dbReference type="PANTHER" id="PTHR11804:SF84">
    <property type="entry name" value="SACCHAROLYSIN"/>
    <property type="match status" value="1"/>
</dbReference>
<comment type="cofactor">
    <cofactor evidence="9">
        <name>Zn(2+)</name>
        <dbReference type="ChEBI" id="CHEBI:29105"/>
    </cofactor>
    <text evidence="9">Binds 1 zinc ion.</text>
</comment>
<dbReference type="AlphaFoldDB" id="A0A7W4W827"/>
<accession>A0A7W4W827</accession>
<evidence type="ECO:0000313" key="12">
    <source>
        <dbReference type="EMBL" id="MBB3048614.1"/>
    </source>
</evidence>
<dbReference type="EMBL" id="JACHWY010000003">
    <property type="protein sequence ID" value="MBB3048614.1"/>
    <property type="molecule type" value="Genomic_DNA"/>
</dbReference>
<protein>
    <recommendedName>
        <fullName evidence="8">oligopeptidase A</fullName>
        <ecNumber evidence="8">3.4.24.70</ecNumber>
    </recommendedName>
</protein>
<evidence type="ECO:0000259" key="11">
    <source>
        <dbReference type="Pfam" id="PF19310"/>
    </source>
</evidence>
<proteinExistence type="inferred from homology"/>
<dbReference type="CDD" id="cd06456">
    <property type="entry name" value="M3A_DCP"/>
    <property type="match status" value="1"/>
</dbReference>
<comment type="caution">
    <text evidence="12">The sequence shown here is derived from an EMBL/GenBank/DDBJ whole genome shotgun (WGS) entry which is preliminary data.</text>
</comment>
<dbReference type="PANTHER" id="PTHR11804">
    <property type="entry name" value="PROTEASE M3 THIMET OLIGOPEPTIDASE-RELATED"/>
    <property type="match status" value="1"/>
</dbReference>
<feature type="domain" description="Oligopeptidase A N-terminal" evidence="11">
    <location>
        <begin position="22"/>
        <end position="138"/>
    </location>
</feature>
<keyword evidence="5 9" id="KW-0862">Zinc</keyword>
<comment type="similarity">
    <text evidence="1 9">Belongs to the peptidase M3 family.</text>
</comment>
<comment type="catalytic activity">
    <reaction evidence="7">
        <text>Hydrolysis of oligopeptides, with broad specificity. Gly or Ala commonly occur as P1 or P1' residues, but more distant residues are also important, as is shown by the fact that Z-Gly-Pro-Gly-|-Gly-Pro-Ala is cleaved, but not Z-(Gly)(5).</text>
        <dbReference type="EC" id="3.4.24.70"/>
    </reaction>
</comment>
<dbReference type="GO" id="GO:0006518">
    <property type="term" value="P:peptide metabolic process"/>
    <property type="evidence" value="ECO:0007669"/>
    <property type="project" value="TreeGrafter"/>
</dbReference>
<dbReference type="GO" id="GO:0004222">
    <property type="term" value="F:metalloendopeptidase activity"/>
    <property type="evidence" value="ECO:0007669"/>
    <property type="project" value="UniProtKB-EC"/>
</dbReference>
<keyword evidence="13" id="KW-1185">Reference proteome</keyword>
<evidence type="ECO:0000313" key="13">
    <source>
        <dbReference type="Proteomes" id="UP000537130"/>
    </source>
</evidence>
<reference evidence="12 13" key="1">
    <citation type="submission" date="2020-08" db="EMBL/GenBank/DDBJ databases">
        <title>Genomic Encyclopedia of Type Strains, Phase III (KMG-III): the genomes of soil and plant-associated and newly described type strains.</title>
        <authorList>
            <person name="Whitman W."/>
        </authorList>
    </citation>
    <scope>NUCLEOTIDE SEQUENCE [LARGE SCALE GENOMIC DNA]</scope>
    <source>
        <strain evidence="12 13">CECT 8654</strain>
    </source>
</reference>
<dbReference type="GO" id="GO:0046872">
    <property type="term" value="F:metal ion binding"/>
    <property type="evidence" value="ECO:0007669"/>
    <property type="project" value="UniProtKB-UniRule"/>
</dbReference>
<evidence type="ECO:0000256" key="2">
    <source>
        <dbReference type="ARBA" id="ARBA00022670"/>
    </source>
</evidence>
<evidence type="ECO:0000256" key="5">
    <source>
        <dbReference type="ARBA" id="ARBA00022833"/>
    </source>
</evidence>
<dbReference type="Gene3D" id="3.40.390.10">
    <property type="entry name" value="Collagenase (Catalytic Domain)"/>
    <property type="match status" value="1"/>
</dbReference>
<evidence type="ECO:0000259" key="10">
    <source>
        <dbReference type="Pfam" id="PF01432"/>
    </source>
</evidence>
<evidence type="ECO:0000256" key="7">
    <source>
        <dbReference type="ARBA" id="ARBA00024603"/>
    </source>
</evidence>
<dbReference type="RefSeq" id="WP_183411395.1">
    <property type="nucleotide sequence ID" value="NZ_JACHWY010000003.1"/>
</dbReference>
<sequence>MSLCVLPDFAGVELDKVAPQLDALLDEARAEIKRLETAELSELLSSLEEIDDCIDKYWSVISHLNGVMNSPELREVYAQCQPKLMAYGNEVGQNRALFERAEALAASDIELTAEQRTGLEHLLRDFRLAGVALEGEAKERFKAIRLRLSELSTDFQNRLLDATQGWFKHVTNVAELAGVPDSALEGYAEAAKAKELAGYCISLDVPAYLPVMQYAENRELRREMYEAYSTRASDQGPTAGEWDNSEVMVEILQLRAELAGLLGYNNYAEVSLAPKMADSPQQVIEFLRELAAKSQPRAKAEFAELQAFAAEKGCNDLQAWDVPYYSEQLRTERYAISQEELKPYFPVDVVQEGLFKVTGELFGITFERDTAAALWHDDARCYRLLRDGKQVATVYTDLFARANKRGGAWMADFCGRRKIQGETQLPVAFVTCNFTPPTSKRPSLLTHNDVTTLFHEFGHALHHMLTEVDVLAVSGINGVAWDAVELPSQLLENWCWQPSVVPMISGHYETGEPLPEDMLQKLLAAKNFQSGLQMMRQLEFALFDMLLHAEAAPASAADIQSLLNRVRDEVAVYPVPTINRFQHGFAHIFAGGYAAGYYSYKWAELLSADVFSRFAEEGVMNRELGQEFVDKLLSRGGSDDPMKLFRDFRGRDPQLEPLLRDAGILEDAA</sequence>
<dbReference type="Gene3D" id="1.10.1370.10">
    <property type="entry name" value="Neurolysin, domain 3"/>
    <property type="match status" value="1"/>
</dbReference>
<dbReference type="InterPro" id="IPR045090">
    <property type="entry name" value="Pept_M3A_M3B"/>
</dbReference>
<dbReference type="InterPro" id="IPR034005">
    <property type="entry name" value="M3A_DCP"/>
</dbReference>
<organism evidence="12 13">
    <name type="scientific">Litorivivens lipolytica</name>
    <dbReference type="NCBI Taxonomy" id="1524264"/>
    <lineage>
        <taxon>Bacteria</taxon>
        <taxon>Pseudomonadati</taxon>
        <taxon>Pseudomonadota</taxon>
        <taxon>Gammaproteobacteria</taxon>
        <taxon>Litorivivens</taxon>
    </lineage>
</organism>
<feature type="domain" description="Peptidase M3A/M3B catalytic" evidence="10">
    <location>
        <begin position="211"/>
        <end position="662"/>
    </location>
</feature>
<dbReference type="GO" id="GO:0005829">
    <property type="term" value="C:cytosol"/>
    <property type="evidence" value="ECO:0007669"/>
    <property type="project" value="UniProtKB-ARBA"/>
</dbReference>
<evidence type="ECO:0000256" key="3">
    <source>
        <dbReference type="ARBA" id="ARBA00022723"/>
    </source>
</evidence>
<dbReference type="InterPro" id="IPR024079">
    <property type="entry name" value="MetalloPept_cat_dom_sf"/>
</dbReference>
<dbReference type="InterPro" id="IPR045666">
    <property type="entry name" value="OpdA_N"/>
</dbReference>
<dbReference type="Gene3D" id="1.10.1370.40">
    <property type="match status" value="1"/>
</dbReference>
<keyword evidence="2 9" id="KW-0645">Protease</keyword>
<gene>
    <name evidence="12" type="ORF">FHR99_002888</name>
</gene>
<dbReference type="SUPFAM" id="SSF55486">
    <property type="entry name" value="Metalloproteases ('zincins'), catalytic domain"/>
    <property type="match status" value="1"/>
</dbReference>
<keyword evidence="4 9" id="KW-0378">Hydrolase</keyword>
<name>A0A7W4W827_9GAMM</name>
<dbReference type="InterPro" id="IPR001567">
    <property type="entry name" value="Pept_M3A_M3B_dom"/>
</dbReference>
<keyword evidence="6 9" id="KW-0482">Metalloprotease</keyword>
<dbReference type="InterPro" id="IPR024077">
    <property type="entry name" value="Neurolysin/TOP_dom2"/>
</dbReference>